<keyword evidence="2" id="KW-1185">Reference proteome</keyword>
<evidence type="ECO:0000313" key="2">
    <source>
        <dbReference type="Proteomes" id="UP000015620"/>
    </source>
</evidence>
<dbReference type="Proteomes" id="UP000015620">
    <property type="component" value="Chromosome"/>
</dbReference>
<organism evidence="1 2">
    <name type="scientific">Treponema pedis str. T A4</name>
    <dbReference type="NCBI Taxonomy" id="1291379"/>
    <lineage>
        <taxon>Bacteria</taxon>
        <taxon>Pseudomonadati</taxon>
        <taxon>Spirochaetota</taxon>
        <taxon>Spirochaetia</taxon>
        <taxon>Spirochaetales</taxon>
        <taxon>Treponemataceae</taxon>
        <taxon>Treponema</taxon>
    </lineage>
</organism>
<dbReference type="PATRIC" id="fig|1291379.3.peg.2466"/>
<sequence>MIAIEGFIIRFQDKIFRHLLFFIAECNILNKRNYSNFIPEKYRYYLEI</sequence>
<evidence type="ECO:0000313" key="1">
    <source>
        <dbReference type="EMBL" id="AGT44968.1"/>
    </source>
</evidence>
<dbReference type="EMBL" id="CP004120">
    <property type="protein sequence ID" value="AGT44968.1"/>
    <property type="molecule type" value="Genomic_DNA"/>
</dbReference>
<gene>
    <name evidence="1" type="ORF">TPE_2496</name>
</gene>
<dbReference type="HOGENOM" id="CLU_3159021_0_0_12"/>
<name>S6A1X5_9SPIR</name>
<dbReference type="KEGG" id="tped:TPE_2496"/>
<dbReference type="STRING" id="1291379.TPE_2496"/>
<accession>S6A1X5</accession>
<reference evidence="1 2" key="1">
    <citation type="journal article" date="2013" name="PLoS ONE">
        <title>Genome-Wide Relatedness of Treponema pedis, from Gingiva and Necrotic Skin Lesions of Pigs, with the Human Oral Pathogen Treponema denticola.</title>
        <authorList>
            <person name="Svartstrom O."/>
            <person name="Mushtaq M."/>
            <person name="Pringle M."/>
            <person name="Segerman B."/>
        </authorList>
    </citation>
    <scope>NUCLEOTIDE SEQUENCE [LARGE SCALE GENOMIC DNA]</scope>
    <source>
        <strain evidence="1">T A4</strain>
    </source>
</reference>
<protein>
    <submittedName>
        <fullName evidence="1">Uncharacterized protein</fullName>
    </submittedName>
</protein>
<proteinExistence type="predicted"/>
<dbReference type="AlphaFoldDB" id="S6A1X5"/>